<feature type="transmembrane region" description="Helical" evidence="1">
    <location>
        <begin position="6"/>
        <end position="23"/>
    </location>
</feature>
<organism evidence="2">
    <name type="scientific">SAR86 cluster bacterium</name>
    <dbReference type="NCBI Taxonomy" id="2030880"/>
    <lineage>
        <taxon>Bacteria</taxon>
        <taxon>Pseudomonadati</taxon>
        <taxon>Pseudomonadota</taxon>
        <taxon>Gammaproteobacteria</taxon>
        <taxon>SAR86 cluster</taxon>
    </lineage>
</organism>
<gene>
    <name evidence="2" type="ORF">COA71_09955</name>
</gene>
<name>A0A2A5CAK6_9GAMM</name>
<proteinExistence type="predicted"/>
<evidence type="ECO:0000256" key="1">
    <source>
        <dbReference type="SAM" id="Phobius"/>
    </source>
</evidence>
<dbReference type="InterPro" id="IPR021732">
    <property type="entry name" value="DUF3301"/>
</dbReference>
<evidence type="ECO:0008006" key="3">
    <source>
        <dbReference type="Google" id="ProtNLM"/>
    </source>
</evidence>
<accession>A0A2A5CAK6</accession>
<dbReference type="EMBL" id="NVWI01000007">
    <property type="protein sequence ID" value="PCJ40914.1"/>
    <property type="molecule type" value="Genomic_DNA"/>
</dbReference>
<dbReference type="Pfam" id="PF11743">
    <property type="entry name" value="DUF3301"/>
    <property type="match status" value="1"/>
</dbReference>
<comment type="caution">
    <text evidence="2">The sequence shown here is derived from an EMBL/GenBank/DDBJ whole genome shotgun (WGS) entry which is preliminary data.</text>
</comment>
<keyword evidence="1" id="KW-0812">Transmembrane</keyword>
<keyword evidence="1" id="KW-1133">Transmembrane helix</keyword>
<protein>
    <recommendedName>
        <fullName evidence="3">DUF3301 domain-containing protein</fullName>
    </recommendedName>
</protein>
<dbReference type="AlphaFoldDB" id="A0A2A5CAK6"/>
<evidence type="ECO:0000313" key="2">
    <source>
        <dbReference type="EMBL" id="PCJ40914.1"/>
    </source>
</evidence>
<dbReference type="Proteomes" id="UP000228987">
    <property type="component" value="Unassembled WGS sequence"/>
</dbReference>
<keyword evidence="1" id="KW-0472">Membrane</keyword>
<reference evidence="2" key="1">
    <citation type="journal article" date="2018" name="ISME J.">
        <title>A dynamic microbial community with high functional redundancy inhabits the cold, oxic subseafloor aquifer.</title>
        <authorList>
            <person name="Tully B.J."/>
            <person name="Wheat C.G."/>
            <person name="Glazer B.T."/>
            <person name="Huber J.A."/>
        </authorList>
    </citation>
    <scope>NUCLEOTIDE SEQUENCE</scope>
    <source>
        <strain evidence="2">NORP41</strain>
    </source>
</reference>
<sequence length="109" mass="13371">MVDIYDVIIFFIFILLVMYWWRISEQKTFAIRHAKKYCQERNVQLLDQTLLFKGMRLEKSHNKRRKLCRVYEFDFSSNGEDRFKGQIILSGFNFLRVIIEMDELEITEY</sequence>